<proteinExistence type="predicted"/>
<dbReference type="AlphaFoldDB" id="A0A915IKH4"/>
<accession>A0A915IKH4</accession>
<protein>
    <submittedName>
        <fullName evidence="2">Uncharacterized protein</fullName>
    </submittedName>
</protein>
<keyword evidence="1" id="KW-1185">Reference proteome</keyword>
<dbReference type="WBParaSite" id="nRc.2.0.1.t14511-RA">
    <property type="protein sequence ID" value="nRc.2.0.1.t14511-RA"/>
    <property type="gene ID" value="nRc.2.0.1.g14511"/>
</dbReference>
<sequence>MEIYEPKYQYQSEIWAFAHRSEIFDVQPHNFLRTSLIYPSFYSYNIMMIVPNYIARWVDERGFSALRAGFK</sequence>
<dbReference type="Proteomes" id="UP000887565">
    <property type="component" value="Unplaced"/>
</dbReference>
<evidence type="ECO:0000313" key="1">
    <source>
        <dbReference type="Proteomes" id="UP000887565"/>
    </source>
</evidence>
<organism evidence="1 2">
    <name type="scientific">Romanomermis culicivorax</name>
    <name type="common">Nematode worm</name>
    <dbReference type="NCBI Taxonomy" id="13658"/>
    <lineage>
        <taxon>Eukaryota</taxon>
        <taxon>Metazoa</taxon>
        <taxon>Ecdysozoa</taxon>
        <taxon>Nematoda</taxon>
        <taxon>Enoplea</taxon>
        <taxon>Dorylaimia</taxon>
        <taxon>Mermithida</taxon>
        <taxon>Mermithoidea</taxon>
        <taxon>Mermithidae</taxon>
        <taxon>Romanomermis</taxon>
    </lineage>
</organism>
<evidence type="ECO:0000313" key="2">
    <source>
        <dbReference type="WBParaSite" id="nRc.2.0.1.t14511-RA"/>
    </source>
</evidence>
<name>A0A915IKH4_ROMCU</name>
<reference evidence="2" key="1">
    <citation type="submission" date="2022-11" db="UniProtKB">
        <authorList>
            <consortium name="WormBaseParasite"/>
        </authorList>
    </citation>
    <scope>IDENTIFICATION</scope>
</reference>